<reference evidence="1 2" key="1">
    <citation type="submission" date="2017-12" db="EMBL/GenBank/DDBJ databases">
        <title>Streptomyces populusis sp. nov., a novel endophytic actinobacterium isolated from stems of Populus adenopoda Maxim.</title>
        <authorList>
            <person name="Wang Z."/>
        </authorList>
    </citation>
    <scope>NUCLEOTIDE SEQUENCE [LARGE SCALE GENOMIC DNA]</scope>
    <source>
        <strain evidence="1 2">A249</strain>
    </source>
</reference>
<gene>
    <name evidence="1" type="ORF">CW362_10545</name>
</gene>
<keyword evidence="2" id="KW-1185">Reference proteome</keyword>
<sequence length="64" mass="6832">MLASCPDLVDVVSPTCPGCEAHAPHWRWVRADGLRILTHDGDLICPKDHTFGYAPAPAPLVVAA</sequence>
<dbReference type="Proteomes" id="UP000236178">
    <property type="component" value="Unassembled WGS sequence"/>
</dbReference>
<dbReference type="AlphaFoldDB" id="A0A2I0SSR0"/>
<accession>A0A2I0SSR0</accession>
<name>A0A2I0SSR0_9ACTN</name>
<organism evidence="1 2">
    <name type="scientific">Streptomyces populi</name>
    <dbReference type="NCBI Taxonomy" id="2058924"/>
    <lineage>
        <taxon>Bacteria</taxon>
        <taxon>Bacillati</taxon>
        <taxon>Actinomycetota</taxon>
        <taxon>Actinomycetes</taxon>
        <taxon>Kitasatosporales</taxon>
        <taxon>Streptomycetaceae</taxon>
        <taxon>Streptomyces</taxon>
    </lineage>
</organism>
<protein>
    <submittedName>
        <fullName evidence="1">Uncharacterized protein</fullName>
    </submittedName>
</protein>
<dbReference type="OrthoDB" id="4329226at2"/>
<comment type="caution">
    <text evidence="1">The sequence shown here is derived from an EMBL/GenBank/DDBJ whole genome shotgun (WGS) entry which is preliminary data.</text>
</comment>
<evidence type="ECO:0000313" key="1">
    <source>
        <dbReference type="EMBL" id="PKT72955.1"/>
    </source>
</evidence>
<evidence type="ECO:0000313" key="2">
    <source>
        <dbReference type="Proteomes" id="UP000236178"/>
    </source>
</evidence>
<dbReference type="EMBL" id="PJOS01000015">
    <property type="protein sequence ID" value="PKT72955.1"/>
    <property type="molecule type" value="Genomic_DNA"/>
</dbReference>
<proteinExistence type="predicted"/>